<evidence type="ECO:0000313" key="2">
    <source>
        <dbReference type="Proteomes" id="UP000050430"/>
    </source>
</evidence>
<dbReference type="EMBL" id="LGCK01000006">
    <property type="protein sequence ID" value="KPL73224.1"/>
    <property type="molecule type" value="Genomic_DNA"/>
</dbReference>
<organism evidence="1 2">
    <name type="scientific">Leptolinea tardivitalis</name>
    <dbReference type="NCBI Taxonomy" id="229920"/>
    <lineage>
        <taxon>Bacteria</taxon>
        <taxon>Bacillati</taxon>
        <taxon>Chloroflexota</taxon>
        <taxon>Anaerolineae</taxon>
        <taxon>Anaerolineales</taxon>
        <taxon>Anaerolineaceae</taxon>
        <taxon>Leptolinea</taxon>
    </lineage>
</organism>
<comment type="caution">
    <text evidence="1">The sequence shown here is derived from an EMBL/GenBank/DDBJ whole genome shotgun (WGS) entry which is preliminary data.</text>
</comment>
<dbReference type="SUPFAM" id="SSF141000">
    <property type="entry name" value="Glu-tRNAGln amidotransferase C subunit"/>
    <property type="match status" value="1"/>
</dbReference>
<dbReference type="RefSeq" id="WP_062421618.1">
    <property type="nucleotide sequence ID" value="NZ_BBYA01000009.1"/>
</dbReference>
<evidence type="ECO:0000313" key="1">
    <source>
        <dbReference type="EMBL" id="KPL73224.1"/>
    </source>
</evidence>
<sequence>MKDPITPEVFAHLVDLAALELEPTQAEYLRLQLNHQLKAIQELESIPLESNVEISAHGVPYTAEISPAPREDIWKPYPEPADIIKQAPATDEGYIVVPEIPHITLK</sequence>
<gene>
    <name evidence="1" type="ORF">ADM99_03035</name>
</gene>
<dbReference type="STRING" id="229920.ADM99_03035"/>
<evidence type="ECO:0008006" key="3">
    <source>
        <dbReference type="Google" id="ProtNLM"/>
    </source>
</evidence>
<dbReference type="OrthoDB" id="164445at2"/>
<protein>
    <recommendedName>
        <fullName evidence="3">Aspartyl/glutamyl-tRNA(Asn/Gln) amidotransferase subunit C</fullName>
    </recommendedName>
</protein>
<keyword evidence="2" id="KW-1185">Reference proteome</keyword>
<dbReference type="Pfam" id="PF02686">
    <property type="entry name" value="GatC"/>
    <property type="match status" value="1"/>
</dbReference>
<proteinExistence type="predicted"/>
<dbReference type="AlphaFoldDB" id="A0A0P6WSN4"/>
<dbReference type="GO" id="GO:0006450">
    <property type="term" value="P:regulation of translational fidelity"/>
    <property type="evidence" value="ECO:0007669"/>
    <property type="project" value="InterPro"/>
</dbReference>
<dbReference type="Proteomes" id="UP000050430">
    <property type="component" value="Unassembled WGS sequence"/>
</dbReference>
<reference evidence="1 2" key="1">
    <citation type="submission" date="2015-07" db="EMBL/GenBank/DDBJ databases">
        <title>Genome sequence of Leptolinea tardivitalis DSM 16556.</title>
        <authorList>
            <person name="Hemp J."/>
            <person name="Ward L.M."/>
            <person name="Pace L.A."/>
            <person name="Fischer W.W."/>
        </authorList>
    </citation>
    <scope>NUCLEOTIDE SEQUENCE [LARGE SCALE GENOMIC DNA]</scope>
    <source>
        <strain evidence="1 2">YMTK-2</strain>
    </source>
</reference>
<accession>A0A0P6WSN4</accession>
<dbReference type="InterPro" id="IPR003837">
    <property type="entry name" value="GatC"/>
</dbReference>
<name>A0A0P6WSN4_9CHLR</name>
<dbReference type="InterPro" id="IPR036113">
    <property type="entry name" value="Asp/Glu-ADT_sf_sub_c"/>
</dbReference>